<dbReference type="SMART" id="SM00487">
    <property type="entry name" value="DEXDc"/>
    <property type="match status" value="1"/>
</dbReference>
<evidence type="ECO:0000313" key="2">
    <source>
        <dbReference type="EMBL" id="JAC60501.1"/>
    </source>
</evidence>
<accession>A0A061QQ54</accession>
<dbReference type="GO" id="GO:0003676">
    <property type="term" value="F:nucleic acid binding"/>
    <property type="evidence" value="ECO:0007669"/>
    <property type="project" value="InterPro"/>
</dbReference>
<dbReference type="AlphaFoldDB" id="A0A061QQ54"/>
<dbReference type="PROSITE" id="PS51192">
    <property type="entry name" value="HELICASE_ATP_BIND_1"/>
    <property type="match status" value="1"/>
</dbReference>
<organism evidence="2">
    <name type="scientific">Tetraselmis sp. GSL018</name>
    <dbReference type="NCBI Taxonomy" id="582737"/>
    <lineage>
        <taxon>Eukaryota</taxon>
        <taxon>Viridiplantae</taxon>
        <taxon>Chlorophyta</taxon>
        <taxon>core chlorophytes</taxon>
        <taxon>Chlorodendrophyceae</taxon>
        <taxon>Chlorodendrales</taxon>
        <taxon>Chlorodendraceae</taxon>
        <taxon>Tetraselmis</taxon>
    </lineage>
</organism>
<feature type="domain" description="Helicase ATP-binding" evidence="1">
    <location>
        <begin position="15"/>
        <end position="227"/>
    </location>
</feature>
<dbReference type="InterPro" id="IPR014001">
    <property type="entry name" value="Helicase_ATP-bd"/>
</dbReference>
<evidence type="ECO:0000259" key="1">
    <source>
        <dbReference type="PROSITE" id="PS51192"/>
    </source>
</evidence>
<dbReference type="Pfam" id="PF00270">
    <property type="entry name" value="DEAD"/>
    <property type="match status" value="1"/>
</dbReference>
<dbReference type="InterPro" id="IPR051363">
    <property type="entry name" value="RLR_Helicase"/>
</dbReference>
<reference evidence="2" key="1">
    <citation type="submission" date="2014-05" db="EMBL/GenBank/DDBJ databases">
        <title>The transcriptome of the halophilic microalga Tetraselmis sp. GSL018 isolated from the Great Salt Lake, Utah.</title>
        <authorList>
            <person name="Jinkerson R.E."/>
            <person name="D'Adamo S."/>
            <person name="Posewitz M.C."/>
        </authorList>
    </citation>
    <scope>NUCLEOTIDE SEQUENCE</scope>
    <source>
        <strain evidence="2">GSL018</strain>
    </source>
</reference>
<name>A0A061QQ54_9CHLO</name>
<dbReference type="InterPro" id="IPR027417">
    <property type="entry name" value="P-loop_NTPase"/>
</dbReference>
<dbReference type="PANTHER" id="PTHR14074:SF16">
    <property type="entry name" value="ANTIVIRAL INNATE IMMUNE RESPONSE RECEPTOR RIG-I"/>
    <property type="match status" value="1"/>
</dbReference>
<dbReference type="GO" id="GO:0005737">
    <property type="term" value="C:cytoplasm"/>
    <property type="evidence" value="ECO:0007669"/>
    <property type="project" value="TreeGrafter"/>
</dbReference>
<proteinExistence type="predicted"/>
<dbReference type="InterPro" id="IPR011545">
    <property type="entry name" value="DEAD/DEAH_box_helicase_dom"/>
</dbReference>
<protein>
    <submittedName>
        <fullName evidence="2">Endoribonuclease Dicer</fullName>
    </submittedName>
</protein>
<gene>
    <name evidence="2" type="primary">DICER1</name>
    <name evidence="2" type="ORF">TSPGSL018_28806</name>
</gene>
<sequence length="373" mass="40720">MSSHAIVPRVYQLELFERAKDENIIVLLRTGAGKTLIAVELIKHYLLLHESQNASTPGGGRSPSRGRKEKGPHIVFLCPTKVLAVQQAEVISLMGTTGQSPRLKVDVLTGESRDLGGNNVDLWSDTSWRKFLSSQRVLVSTPELVRRALSKRHLRMNDIALLVVDECHHCCATRKSKPSNSPVALIFREHFHAVPRSERPRVLGLTASAVLGKTKSPEEIREMMTSLEQTMGCGIVTVRDTRELDEKVPKPTQEFLVYDRSEAETGEPEELMARSQRRAVLASKASKLRQALAHVTDRGLSMLICQAVGSGAPAEEDGPCAWGPFAAEVEASYTTGQVKKGPLPAGVPARRAARAAVRAPVAARVLRAGGLRK</sequence>
<dbReference type="GO" id="GO:0005524">
    <property type="term" value="F:ATP binding"/>
    <property type="evidence" value="ECO:0007669"/>
    <property type="project" value="InterPro"/>
</dbReference>
<dbReference type="SUPFAM" id="SSF52540">
    <property type="entry name" value="P-loop containing nucleoside triphosphate hydrolases"/>
    <property type="match status" value="1"/>
</dbReference>
<dbReference type="EMBL" id="GBEZ01026733">
    <property type="protein sequence ID" value="JAC60501.1"/>
    <property type="molecule type" value="Transcribed_RNA"/>
</dbReference>
<dbReference type="Gene3D" id="3.40.50.300">
    <property type="entry name" value="P-loop containing nucleotide triphosphate hydrolases"/>
    <property type="match status" value="1"/>
</dbReference>
<dbReference type="PANTHER" id="PTHR14074">
    <property type="entry name" value="HELICASE WITH DEATH DOMAIN-RELATED"/>
    <property type="match status" value="1"/>
</dbReference>